<proteinExistence type="predicted"/>
<name>A0A2I1PAD4_9MICO</name>
<evidence type="ECO:0000256" key="1">
    <source>
        <dbReference type="SAM" id="Phobius"/>
    </source>
</evidence>
<accession>A0A2I1PAD4</accession>
<dbReference type="OrthoDB" id="5149274at2"/>
<protein>
    <submittedName>
        <fullName evidence="2">Uncharacterized protein</fullName>
    </submittedName>
</protein>
<reference evidence="2 3" key="1">
    <citation type="submission" date="2017-12" db="EMBL/GenBank/DDBJ databases">
        <title>Phylogenetic diversity of female urinary microbiome.</title>
        <authorList>
            <person name="Thomas-White K."/>
            <person name="Wolfe A.J."/>
        </authorList>
    </citation>
    <scope>NUCLEOTIDE SEQUENCE [LARGE SCALE GENOMIC DNA]</scope>
    <source>
        <strain evidence="2 3">UMB1298</strain>
    </source>
</reference>
<organism evidence="2 3">
    <name type="scientific">Kytococcus schroeteri</name>
    <dbReference type="NCBI Taxonomy" id="138300"/>
    <lineage>
        <taxon>Bacteria</taxon>
        <taxon>Bacillati</taxon>
        <taxon>Actinomycetota</taxon>
        <taxon>Actinomycetes</taxon>
        <taxon>Micrococcales</taxon>
        <taxon>Kytococcaceae</taxon>
        <taxon>Kytococcus</taxon>
    </lineage>
</organism>
<dbReference type="AlphaFoldDB" id="A0A2I1PAD4"/>
<keyword evidence="3" id="KW-1185">Reference proteome</keyword>
<feature type="transmembrane region" description="Helical" evidence="1">
    <location>
        <begin position="7"/>
        <end position="26"/>
    </location>
</feature>
<sequence length="71" mass="7923">MQSVISWVVSIVLAVLVFTGLRYALIEWFGMSPEVARWVSLVLGLVILIPGRQALRSMTTRGDDRPAAPRR</sequence>
<dbReference type="RefSeq" id="WP_070703365.1">
    <property type="nucleotide sequence ID" value="NZ_JBHLVH010000012.1"/>
</dbReference>
<feature type="transmembrane region" description="Helical" evidence="1">
    <location>
        <begin position="38"/>
        <end position="55"/>
    </location>
</feature>
<dbReference type="Proteomes" id="UP000234206">
    <property type="component" value="Unassembled WGS sequence"/>
</dbReference>
<dbReference type="EMBL" id="PKIZ01000011">
    <property type="protein sequence ID" value="PKZ41584.1"/>
    <property type="molecule type" value="Genomic_DNA"/>
</dbReference>
<keyword evidence="1" id="KW-0472">Membrane</keyword>
<gene>
    <name evidence="2" type="ORF">CYJ76_06790</name>
</gene>
<evidence type="ECO:0000313" key="3">
    <source>
        <dbReference type="Proteomes" id="UP000234206"/>
    </source>
</evidence>
<comment type="caution">
    <text evidence="2">The sequence shown here is derived from an EMBL/GenBank/DDBJ whole genome shotgun (WGS) entry which is preliminary data.</text>
</comment>
<keyword evidence="1" id="KW-0812">Transmembrane</keyword>
<keyword evidence="1" id="KW-1133">Transmembrane helix</keyword>
<evidence type="ECO:0000313" key="2">
    <source>
        <dbReference type="EMBL" id="PKZ41584.1"/>
    </source>
</evidence>